<keyword evidence="2" id="KW-1185">Reference proteome</keyword>
<dbReference type="OrthoDB" id="10506437at2759"/>
<dbReference type="RefSeq" id="XP_001889556.1">
    <property type="nucleotide sequence ID" value="XM_001889521.1"/>
</dbReference>
<proteinExistence type="predicted"/>
<dbReference type="InParanoid" id="B0E038"/>
<accession>B0E038</accession>
<dbReference type="AlphaFoldDB" id="B0E038"/>
<dbReference type="KEGG" id="lbc:LACBIDRAFT_334734"/>
<sequence length="129" mass="14416">MPQSPIQFMISLAFNPFASQPLIFFISDFVSLLPFQRPLICLIPPRTHPAMHISLFTNPTNSNAVANSGAVPPSGLFPTLSFLSVCKLRSLQPTSAPSPNPQVHESFPLRTDPHRHFGMSYSMLRQRRE</sequence>
<dbReference type="HOGENOM" id="CLU_1949200_0_0_1"/>
<evidence type="ECO:0000313" key="2">
    <source>
        <dbReference type="Proteomes" id="UP000001194"/>
    </source>
</evidence>
<protein>
    <submittedName>
        <fullName evidence="1">Predicted protein</fullName>
    </submittedName>
</protein>
<organism evidence="2">
    <name type="scientific">Laccaria bicolor (strain S238N-H82 / ATCC MYA-4686)</name>
    <name type="common">Bicoloured deceiver</name>
    <name type="synonym">Laccaria laccata var. bicolor</name>
    <dbReference type="NCBI Taxonomy" id="486041"/>
    <lineage>
        <taxon>Eukaryota</taxon>
        <taxon>Fungi</taxon>
        <taxon>Dikarya</taxon>
        <taxon>Basidiomycota</taxon>
        <taxon>Agaricomycotina</taxon>
        <taxon>Agaricomycetes</taxon>
        <taxon>Agaricomycetidae</taxon>
        <taxon>Agaricales</taxon>
        <taxon>Agaricineae</taxon>
        <taxon>Hydnangiaceae</taxon>
        <taxon>Laccaria</taxon>
    </lineage>
</organism>
<dbReference type="EMBL" id="DS547158">
    <property type="protein sequence ID" value="EDQ99864.1"/>
    <property type="molecule type" value="Genomic_DNA"/>
</dbReference>
<dbReference type="GeneID" id="6085138"/>
<name>B0E038_LACBS</name>
<gene>
    <name evidence="1" type="ORF">LACBIDRAFT_334734</name>
</gene>
<dbReference type="Proteomes" id="UP000001194">
    <property type="component" value="Unassembled WGS sequence"/>
</dbReference>
<reference evidence="1 2" key="1">
    <citation type="journal article" date="2008" name="Nature">
        <title>The genome of Laccaria bicolor provides insights into mycorrhizal symbiosis.</title>
        <authorList>
            <person name="Martin F."/>
            <person name="Aerts A."/>
            <person name="Ahren D."/>
            <person name="Brun A."/>
            <person name="Danchin E.G.J."/>
            <person name="Duchaussoy F."/>
            <person name="Gibon J."/>
            <person name="Kohler A."/>
            <person name="Lindquist E."/>
            <person name="Pereda V."/>
            <person name="Salamov A."/>
            <person name="Shapiro H.J."/>
            <person name="Wuyts J."/>
            <person name="Blaudez D."/>
            <person name="Buee M."/>
            <person name="Brokstein P."/>
            <person name="Canbaeck B."/>
            <person name="Cohen D."/>
            <person name="Courty P.E."/>
            <person name="Coutinho P.M."/>
            <person name="Delaruelle C."/>
            <person name="Detter J.C."/>
            <person name="Deveau A."/>
            <person name="DiFazio S."/>
            <person name="Duplessis S."/>
            <person name="Fraissinet-Tachet L."/>
            <person name="Lucic E."/>
            <person name="Frey-Klett P."/>
            <person name="Fourrey C."/>
            <person name="Feussner I."/>
            <person name="Gay G."/>
            <person name="Grimwood J."/>
            <person name="Hoegger P.J."/>
            <person name="Jain P."/>
            <person name="Kilaru S."/>
            <person name="Labbe J."/>
            <person name="Lin Y.C."/>
            <person name="Legue V."/>
            <person name="Le Tacon F."/>
            <person name="Marmeisse R."/>
            <person name="Melayah D."/>
            <person name="Montanini B."/>
            <person name="Muratet M."/>
            <person name="Nehls U."/>
            <person name="Niculita-Hirzel H."/>
            <person name="Oudot-Le Secq M.P."/>
            <person name="Peter M."/>
            <person name="Quesneville H."/>
            <person name="Rajashekar B."/>
            <person name="Reich M."/>
            <person name="Rouhier N."/>
            <person name="Schmutz J."/>
            <person name="Yin T."/>
            <person name="Chalot M."/>
            <person name="Henrissat B."/>
            <person name="Kuees U."/>
            <person name="Lucas S."/>
            <person name="Van de Peer Y."/>
            <person name="Podila G.K."/>
            <person name="Polle A."/>
            <person name="Pukkila P.J."/>
            <person name="Richardson P.M."/>
            <person name="Rouze P."/>
            <person name="Sanders I.R."/>
            <person name="Stajich J.E."/>
            <person name="Tunlid A."/>
            <person name="Tuskan G."/>
            <person name="Grigoriev I.V."/>
        </authorList>
    </citation>
    <scope>NUCLEOTIDE SEQUENCE [LARGE SCALE GENOMIC DNA]</scope>
    <source>
        <strain evidence="2">S238N-H82 / ATCC MYA-4686</strain>
    </source>
</reference>
<evidence type="ECO:0000313" key="1">
    <source>
        <dbReference type="EMBL" id="EDQ99864.1"/>
    </source>
</evidence>